<dbReference type="EMBL" id="JAHESC010000019">
    <property type="protein sequence ID" value="MBT1687739.1"/>
    <property type="molecule type" value="Genomic_DNA"/>
</dbReference>
<comment type="subcellular location">
    <subcellularLocation>
        <location evidence="1">Membrane</location>
        <topology evidence="1">Multi-pass membrane protein</topology>
    </subcellularLocation>
</comment>
<dbReference type="PANTHER" id="PTHR33507:SF3">
    <property type="entry name" value="INNER MEMBRANE PROTEIN YBBJ"/>
    <property type="match status" value="1"/>
</dbReference>
<evidence type="ECO:0000313" key="8">
    <source>
        <dbReference type="Proteomes" id="UP001319180"/>
    </source>
</evidence>
<dbReference type="Proteomes" id="UP001319180">
    <property type="component" value="Unassembled WGS sequence"/>
</dbReference>
<organism evidence="7 8">
    <name type="scientific">Dawidia soli</name>
    <dbReference type="NCBI Taxonomy" id="2782352"/>
    <lineage>
        <taxon>Bacteria</taxon>
        <taxon>Pseudomonadati</taxon>
        <taxon>Bacteroidota</taxon>
        <taxon>Cytophagia</taxon>
        <taxon>Cytophagales</taxon>
        <taxon>Chryseotaleaceae</taxon>
        <taxon>Dawidia</taxon>
    </lineage>
</organism>
<evidence type="ECO:0000256" key="2">
    <source>
        <dbReference type="ARBA" id="ARBA00022692"/>
    </source>
</evidence>
<dbReference type="InterPro" id="IPR012340">
    <property type="entry name" value="NA-bd_OB-fold"/>
</dbReference>
<feature type="transmembrane region" description="Helical" evidence="5">
    <location>
        <begin position="31"/>
        <end position="50"/>
    </location>
</feature>
<dbReference type="RefSeq" id="WP_254090968.1">
    <property type="nucleotide sequence ID" value="NZ_JAHESC010000019.1"/>
</dbReference>
<feature type="domain" description="NfeD-like C-terminal" evidence="6">
    <location>
        <begin position="102"/>
        <end position="154"/>
    </location>
</feature>
<keyword evidence="4 5" id="KW-0472">Membrane</keyword>
<keyword evidence="2 5" id="KW-0812">Transmembrane</keyword>
<evidence type="ECO:0000256" key="1">
    <source>
        <dbReference type="ARBA" id="ARBA00004141"/>
    </source>
</evidence>
<name>A0AAP2GDW7_9BACT</name>
<gene>
    <name evidence="7" type="ORF">KK078_14320</name>
</gene>
<evidence type="ECO:0000256" key="3">
    <source>
        <dbReference type="ARBA" id="ARBA00022989"/>
    </source>
</evidence>
<dbReference type="PANTHER" id="PTHR33507">
    <property type="entry name" value="INNER MEMBRANE PROTEIN YBBJ"/>
    <property type="match status" value="1"/>
</dbReference>
<dbReference type="GO" id="GO:0005886">
    <property type="term" value="C:plasma membrane"/>
    <property type="evidence" value="ECO:0007669"/>
    <property type="project" value="TreeGrafter"/>
</dbReference>
<feature type="transmembrane region" description="Helical" evidence="5">
    <location>
        <begin position="6"/>
        <end position="24"/>
    </location>
</feature>
<reference evidence="7 8" key="1">
    <citation type="submission" date="2021-05" db="EMBL/GenBank/DDBJ databases">
        <title>A Polyphasic approach of four new species of the genus Ohtaekwangia: Ohtaekwangia histidinii sp. nov., Ohtaekwangia cretensis sp. nov., Ohtaekwangia indiensis sp. nov., Ohtaekwangia reichenbachii sp. nov. from diverse environment.</title>
        <authorList>
            <person name="Octaviana S."/>
        </authorList>
    </citation>
    <scope>NUCLEOTIDE SEQUENCE [LARGE SCALE GENOMIC DNA]</scope>
    <source>
        <strain evidence="7 8">PWU37</strain>
    </source>
</reference>
<evidence type="ECO:0000259" key="6">
    <source>
        <dbReference type="Pfam" id="PF01957"/>
    </source>
</evidence>
<accession>A0AAP2GDW7</accession>
<dbReference type="InterPro" id="IPR052165">
    <property type="entry name" value="Membrane_assoc_protease"/>
</dbReference>
<comment type="caution">
    <text evidence="7">The sequence shown here is derived from an EMBL/GenBank/DDBJ whole genome shotgun (WGS) entry which is preliminary data.</text>
</comment>
<proteinExistence type="predicted"/>
<keyword evidence="3 5" id="KW-1133">Transmembrane helix</keyword>
<keyword evidence="8" id="KW-1185">Reference proteome</keyword>
<sequence length="158" mass="17086">MVMWIIIFSLLLIGLALIVIELVFIPGTTVVGLLGLIFAGAGVVIGYQHFGSDTGFYILTGTLVATLGALFYSFRSGAWSRFSNKSSIDGKVNEGITGGLSVGDEGITLSTLRPIGKAEFHNRTFEVKTLGQYVEPGQRVRIIQIHLNDIVVEPFNQP</sequence>
<feature type="transmembrane region" description="Helical" evidence="5">
    <location>
        <begin position="56"/>
        <end position="74"/>
    </location>
</feature>
<evidence type="ECO:0000256" key="5">
    <source>
        <dbReference type="SAM" id="Phobius"/>
    </source>
</evidence>
<dbReference type="Gene3D" id="2.40.50.140">
    <property type="entry name" value="Nucleic acid-binding proteins"/>
    <property type="match status" value="1"/>
</dbReference>
<evidence type="ECO:0000313" key="7">
    <source>
        <dbReference type="EMBL" id="MBT1687739.1"/>
    </source>
</evidence>
<dbReference type="Pfam" id="PF01957">
    <property type="entry name" value="NfeD"/>
    <property type="match status" value="1"/>
</dbReference>
<protein>
    <recommendedName>
        <fullName evidence="6">NfeD-like C-terminal domain-containing protein</fullName>
    </recommendedName>
</protein>
<dbReference type="InterPro" id="IPR002810">
    <property type="entry name" value="NfeD-like_C"/>
</dbReference>
<evidence type="ECO:0000256" key="4">
    <source>
        <dbReference type="ARBA" id="ARBA00023136"/>
    </source>
</evidence>
<dbReference type="AlphaFoldDB" id="A0AAP2GDW7"/>